<organism evidence="3 4">
    <name type="scientific">Ensete ventricosum</name>
    <name type="common">Abyssinian banana</name>
    <name type="synonym">Musa ensete</name>
    <dbReference type="NCBI Taxonomy" id="4639"/>
    <lineage>
        <taxon>Eukaryota</taxon>
        <taxon>Viridiplantae</taxon>
        <taxon>Streptophyta</taxon>
        <taxon>Embryophyta</taxon>
        <taxon>Tracheophyta</taxon>
        <taxon>Spermatophyta</taxon>
        <taxon>Magnoliopsida</taxon>
        <taxon>Liliopsida</taxon>
        <taxon>Zingiberales</taxon>
        <taxon>Musaceae</taxon>
        <taxon>Ensete</taxon>
    </lineage>
</organism>
<name>A0AAV8RG83_ENSVE</name>
<feature type="compositionally biased region" description="Basic and acidic residues" evidence="1">
    <location>
        <begin position="76"/>
        <end position="105"/>
    </location>
</feature>
<protein>
    <submittedName>
        <fullName evidence="3">Uncharacterized protein</fullName>
    </submittedName>
</protein>
<proteinExistence type="predicted"/>
<reference evidence="3 4" key="1">
    <citation type="submission" date="2022-12" db="EMBL/GenBank/DDBJ databases">
        <title>Chromosome-scale assembly of the Ensete ventricosum genome.</title>
        <authorList>
            <person name="Dussert Y."/>
            <person name="Stocks J."/>
            <person name="Wendawek A."/>
            <person name="Woldeyes F."/>
            <person name="Nichols R.A."/>
            <person name="Borrell J.S."/>
        </authorList>
    </citation>
    <scope>NUCLEOTIDE SEQUENCE [LARGE SCALE GENOMIC DNA]</scope>
    <source>
        <strain evidence="4">cv. Maze</strain>
        <tissue evidence="3">Seeds</tissue>
    </source>
</reference>
<gene>
    <name evidence="3" type="ORF">OPV22_008503</name>
</gene>
<keyword evidence="2" id="KW-0812">Transmembrane</keyword>
<comment type="caution">
    <text evidence="3">The sequence shown here is derived from an EMBL/GenBank/DDBJ whole genome shotgun (WGS) entry which is preliminary data.</text>
</comment>
<feature type="transmembrane region" description="Helical" evidence="2">
    <location>
        <begin position="142"/>
        <end position="164"/>
    </location>
</feature>
<dbReference type="AlphaFoldDB" id="A0AAV8RG83"/>
<evidence type="ECO:0000256" key="2">
    <source>
        <dbReference type="SAM" id="Phobius"/>
    </source>
</evidence>
<evidence type="ECO:0000313" key="4">
    <source>
        <dbReference type="Proteomes" id="UP001222027"/>
    </source>
</evidence>
<keyword evidence="4" id="KW-1185">Reference proteome</keyword>
<dbReference type="Proteomes" id="UP001222027">
    <property type="component" value="Unassembled WGS sequence"/>
</dbReference>
<accession>A0AAV8RG83</accession>
<keyword evidence="2" id="KW-1133">Transmembrane helix</keyword>
<evidence type="ECO:0000313" key="3">
    <source>
        <dbReference type="EMBL" id="KAJ8497951.1"/>
    </source>
</evidence>
<feature type="region of interest" description="Disordered" evidence="1">
    <location>
        <begin position="1"/>
        <end position="110"/>
    </location>
</feature>
<dbReference type="PANTHER" id="PTHR35699">
    <property type="entry name" value="F2J10.10 PROTEIN"/>
    <property type="match status" value="1"/>
</dbReference>
<keyword evidence="2" id="KW-0472">Membrane</keyword>
<evidence type="ECO:0000256" key="1">
    <source>
        <dbReference type="SAM" id="MobiDB-lite"/>
    </source>
</evidence>
<dbReference type="EMBL" id="JAQQAF010000003">
    <property type="protein sequence ID" value="KAJ8497951.1"/>
    <property type="molecule type" value="Genomic_DNA"/>
</dbReference>
<dbReference type="PANTHER" id="PTHR35699:SF1">
    <property type="entry name" value="F2J10.10 PROTEIN"/>
    <property type="match status" value="1"/>
</dbReference>
<sequence length="192" mass="21271">MAAFQLARSSFSPAFRLSPPAPRRPSGLLGRVRIRCRLPEDNGGEPDGSGWEEPPESLFTKELRRRGMTPTSLLEDGERRALGQGQREMEAKEDSGGGGGKERGSRNGVASVGLERGMTRPRERSMSVNSEGLEGLLPRAKLLLRIGGTVFLGFWPLILCFVHMMQPSWQPHRLHSSIPYSLLEDEKLPHCL</sequence>